<organism evidence="2 3">
    <name type="scientific">Candidatus Methylophosphatis roskildensis</name>
    <dbReference type="NCBI Taxonomy" id="2899263"/>
    <lineage>
        <taxon>Bacteria</taxon>
        <taxon>Pseudomonadati</taxon>
        <taxon>Pseudomonadota</taxon>
        <taxon>Betaproteobacteria</taxon>
        <taxon>Nitrosomonadales</taxon>
        <taxon>Sterolibacteriaceae</taxon>
        <taxon>Candidatus Methylophosphatis</taxon>
    </lineage>
</organism>
<evidence type="ECO:0000256" key="1">
    <source>
        <dbReference type="SAM" id="MobiDB-lite"/>
    </source>
</evidence>
<sequence>MKRTRFSRRGGLTRDAEQLIVAARGLGNSGSRLEDRYWETQLFEPVSHMLGAGNEDGLNAALDALYRDDGRGYEALADMVEACTESAQVDDEGKQWDVLMFAAPALAWSRFSIPSGTISGAALAALRVHLGAHVVAAGGRVALTNVLWSPDQLPNGFVETHELAQRLTAAAITERDVVVNPRDLPETNPFLSDMRYIIGAAAVPRGAALFRWQEADGSREAAGTAWTTQGHAAMQALFAGCALEVLLPDAFHAACRQADRRARPYSLAASVAFLESALDAKPASLHVTIGGFWDKRLEEFRVGFALHGQTEVVHGVVWPLLDAEDENSDVTQQIEAVLRECGVTDIVVHEQRFPLEYCDDCGAPLYPDSDGMPAHAEMPEPEQPQPRHLH</sequence>
<comment type="caution">
    <text evidence="2">The sequence shown here is derived from an EMBL/GenBank/DDBJ whole genome shotgun (WGS) entry which is preliminary data.</text>
</comment>
<proteinExistence type="predicted"/>
<dbReference type="AlphaFoldDB" id="A0A9D7HM59"/>
<accession>A0A9D7HM59</accession>
<dbReference type="EMBL" id="JADJEV010000003">
    <property type="protein sequence ID" value="MBK6973388.1"/>
    <property type="molecule type" value="Genomic_DNA"/>
</dbReference>
<protein>
    <submittedName>
        <fullName evidence="2">DUF2863 family protein</fullName>
    </submittedName>
</protein>
<dbReference type="Pfam" id="PF11062">
    <property type="entry name" value="DUF2863"/>
    <property type="match status" value="1"/>
</dbReference>
<feature type="region of interest" description="Disordered" evidence="1">
    <location>
        <begin position="369"/>
        <end position="390"/>
    </location>
</feature>
<name>A0A9D7HM59_9PROT</name>
<dbReference type="InterPro" id="IPR021292">
    <property type="entry name" value="DUF2863"/>
</dbReference>
<gene>
    <name evidence="2" type="ORF">IPH26_10740</name>
</gene>
<reference evidence="2" key="1">
    <citation type="submission" date="2020-10" db="EMBL/GenBank/DDBJ databases">
        <title>Connecting structure to function with the recovery of over 1000 high-quality activated sludge metagenome-assembled genomes encoding full-length rRNA genes using long-read sequencing.</title>
        <authorList>
            <person name="Singleton C.M."/>
            <person name="Petriglieri F."/>
            <person name="Kristensen J.M."/>
            <person name="Kirkegaard R.H."/>
            <person name="Michaelsen T.Y."/>
            <person name="Andersen M.H."/>
            <person name="Karst S.M."/>
            <person name="Dueholm M.S."/>
            <person name="Nielsen P.H."/>
            <person name="Albertsen M."/>
        </authorList>
    </citation>
    <scope>NUCLEOTIDE SEQUENCE</scope>
    <source>
        <strain evidence="2">Bjer_18-Q3-R1-45_BAT3C.347</strain>
    </source>
</reference>
<evidence type="ECO:0000313" key="2">
    <source>
        <dbReference type="EMBL" id="MBK6973388.1"/>
    </source>
</evidence>
<dbReference type="Proteomes" id="UP000807785">
    <property type="component" value="Unassembled WGS sequence"/>
</dbReference>
<evidence type="ECO:0000313" key="3">
    <source>
        <dbReference type="Proteomes" id="UP000807785"/>
    </source>
</evidence>